<dbReference type="AlphaFoldDB" id="A0AAE0XP77"/>
<name>A0AAE0XP77_9GAST</name>
<reference evidence="1" key="1">
    <citation type="journal article" date="2023" name="G3 (Bethesda)">
        <title>A reference genome for the long-term kleptoplast-retaining sea slug Elysia crispata morphotype clarki.</title>
        <authorList>
            <person name="Eastman K.E."/>
            <person name="Pendleton A.L."/>
            <person name="Shaikh M.A."/>
            <person name="Suttiyut T."/>
            <person name="Ogas R."/>
            <person name="Tomko P."/>
            <person name="Gavelis G."/>
            <person name="Widhalm J.R."/>
            <person name="Wisecaver J.H."/>
        </authorList>
    </citation>
    <scope>NUCLEOTIDE SEQUENCE</scope>
    <source>
        <strain evidence="1">ECLA1</strain>
    </source>
</reference>
<comment type="caution">
    <text evidence="1">The sequence shown here is derived from an EMBL/GenBank/DDBJ whole genome shotgun (WGS) entry which is preliminary data.</text>
</comment>
<sequence length="108" mass="12336">MFRLLDSLSTFLAAHTHTLRVADKTRTEASRKRHYYTVIALFTGSRENLVRFSSIPFTQRSARSGSCVERCLSMDDTSYQLHQAEHKAFSLRSIVPETRLLGYVNGHS</sequence>
<gene>
    <name evidence="1" type="ORF">RRG08_033577</name>
</gene>
<keyword evidence="2" id="KW-1185">Reference proteome</keyword>
<organism evidence="1 2">
    <name type="scientific">Elysia crispata</name>
    <name type="common">lettuce slug</name>
    <dbReference type="NCBI Taxonomy" id="231223"/>
    <lineage>
        <taxon>Eukaryota</taxon>
        <taxon>Metazoa</taxon>
        <taxon>Spiralia</taxon>
        <taxon>Lophotrochozoa</taxon>
        <taxon>Mollusca</taxon>
        <taxon>Gastropoda</taxon>
        <taxon>Heterobranchia</taxon>
        <taxon>Euthyneura</taxon>
        <taxon>Panpulmonata</taxon>
        <taxon>Sacoglossa</taxon>
        <taxon>Placobranchoidea</taxon>
        <taxon>Plakobranchidae</taxon>
        <taxon>Elysia</taxon>
    </lineage>
</organism>
<dbReference type="Proteomes" id="UP001283361">
    <property type="component" value="Unassembled WGS sequence"/>
</dbReference>
<protein>
    <submittedName>
        <fullName evidence="1">Uncharacterized protein</fullName>
    </submittedName>
</protein>
<evidence type="ECO:0000313" key="1">
    <source>
        <dbReference type="EMBL" id="KAK3700300.1"/>
    </source>
</evidence>
<evidence type="ECO:0000313" key="2">
    <source>
        <dbReference type="Proteomes" id="UP001283361"/>
    </source>
</evidence>
<dbReference type="EMBL" id="JAWDGP010007919">
    <property type="protein sequence ID" value="KAK3700300.1"/>
    <property type="molecule type" value="Genomic_DNA"/>
</dbReference>
<accession>A0AAE0XP77</accession>
<proteinExistence type="predicted"/>